<dbReference type="EMBL" id="CM046503">
    <property type="protein sequence ID" value="KAI8685216.1"/>
    <property type="molecule type" value="Genomic_DNA"/>
</dbReference>
<organism evidence="1 2">
    <name type="scientific">Fusarium keratoplasticum</name>
    <dbReference type="NCBI Taxonomy" id="1328300"/>
    <lineage>
        <taxon>Eukaryota</taxon>
        <taxon>Fungi</taxon>
        <taxon>Dikarya</taxon>
        <taxon>Ascomycota</taxon>
        <taxon>Pezizomycotina</taxon>
        <taxon>Sordariomycetes</taxon>
        <taxon>Hypocreomycetidae</taxon>
        <taxon>Hypocreales</taxon>
        <taxon>Nectriaceae</taxon>
        <taxon>Fusarium</taxon>
        <taxon>Fusarium solani species complex</taxon>
    </lineage>
</organism>
<reference evidence="1" key="1">
    <citation type="submission" date="2022-06" db="EMBL/GenBank/DDBJ databases">
        <title>Fusarium solani species complex genomes reveal bases of compartmentalisation and animal pathogenesis.</title>
        <authorList>
            <person name="Tsai I.J."/>
        </authorList>
    </citation>
    <scope>NUCLEOTIDE SEQUENCE</scope>
    <source>
        <strain evidence="1">Fu6.1</strain>
    </source>
</reference>
<protein>
    <submittedName>
        <fullName evidence="1">Uncharacterized protein</fullName>
    </submittedName>
</protein>
<accession>A0ACC0RH08</accession>
<name>A0ACC0RH08_9HYPO</name>
<evidence type="ECO:0000313" key="2">
    <source>
        <dbReference type="Proteomes" id="UP001065298"/>
    </source>
</evidence>
<comment type="caution">
    <text evidence="1">The sequence shown here is derived from an EMBL/GenBank/DDBJ whole genome shotgun (WGS) entry which is preliminary data.</text>
</comment>
<gene>
    <name evidence="1" type="ORF">NCS57_00190300</name>
</gene>
<keyword evidence="2" id="KW-1185">Reference proteome</keyword>
<evidence type="ECO:0000313" key="1">
    <source>
        <dbReference type="EMBL" id="KAI8685216.1"/>
    </source>
</evidence>
<dbReference type="Proteomes" id="UP001065298">
    <property type="component" value="Chromosome 1"/>
</dbReference>
<proteinExistence type="predicted"/>
<sequence length="168" mass="17878">MTNANGFEGNSDLYGMGVRIGLYTQWIATLLVTLFIPSDEATHRAVNIVIQSAIFLGLCTESNDKVNAVGSVITMALLCGSLSSVTGDGICHLDRLVGLFRVAFYTALSAYGCWFWFSGIDKMASSGSEQIVFFGATSIHSGIRTFGKVVSVIGLAATTVLTCLSEWA</sequence>